<dbReference type="PRINTS" id="PR00461">
    <property type="entry name" value="PLPEROXIDASE"/>
</dbReference>
<feature type="disulfide bond" evidence="15">
    <location>
        <begin position="182"/>
        <end position="214"/>
    </location>
</feature>
<dbReference type="InterPro" id="IPR002016">
    <property type="entry name" value="Haem_peroxidase"/>
</dbReference>
<dbReference type="GO" id="GO:0140825">
    <property type="term" value="F:lactoperoxidase activity"/>
    <property type="evidence" value="ECO:0007669"/>
    <property type="project" value="UniProtKB-EC"/>
</dbReference>
<evidence type="ECO:0000256" key="15">
    <source>
        <dbReference type="PIRSR" id="PIRSR600823-5"/>
    </source>
</evidence>
<feature type="binding site" evidence="13">
    <location>
        <position position="145"/>
    </location>
    <ligand>
        <name>substrate</name>
    </ligand>
</feature>
<dbReference type="Proteomes" id="UP000585474">
    <property type="component" value="Unassembled WGS sequence"/>
</dbReference>
<dbReference type="GO" id="GO:0046872">
    <property type="term" value="F:metal ion binding"/>
    <property type="evidence" value="ECO:0007669"/>
    <property type="project" value="UniProtKB-UniRule"/>
</dbReference>
<feature type="compositionally biased region" description="Polar residues" evidence="17">
    <location>
        <begin position="237"/>
        <end position="248"/>
    </location>
</feature>
<dbReference type="InterPro" id="IPR000823">
    <property type="entry name" value="Peroxidase_pln"/>
</dbReference>
<feature type="signal peptide" evidence="16">
    <location>
        <begin position="1"/>
        <end position="25"/>
    </location>
</feature>
<comment type="cofactor">
    <cofactor evidence="14 16">
        <name>heme b</name>
        <dbReference type="ChEBI" id="CHEBI:60344"/>
    </cofactor>
    <text evidence="14 16">Binds 1 heme b (iron(II)-protoporphyrin IX) group per subunit.</text>
</comment>
<keyword evidence="9 14" id="KW-0106">Calcium</keyword>
<dbReference type="AlphaFoldDB" id="A0A7J0GLX6"/>
<feature type="binding site" description="axial binding residue" evidence="14">
    <location>
        <position position="175"/>
    </location>
    <ligand>
        <name>heme b</name>
        <dbReference type="ChEBI" id="CHEBI:60344"/>
    </ligand>
    <ligandPart>
        <name>Fe</name>
        <dbReference type="ChEBI" id="CHEBI:18248"/>
    </ligandPart>
</feature>
<comment type="similarity">
    <text evidence="16">Belongs to the peroxidase family. Classical plant (class III) peroxidase subfamily.</text>
</comment>
<comment type="subcellular location">
    <subcellularLocation>
        <location evidence="16">Secreted</location>
    </subcellularLocation>
</comment>
<keyword evidence="6 16" id="KW-0575">Peroxidase</keyword>
<comment type="caution">
    <text evidence="19">The sequence shown here is derived from an EMBL/GenBank/DDBJ whole genome shotgun (WGS) entry which is preliminary data.</text>
</comment>
<dbReference type="GO" id="GO:0042744">
    <property type="term" value="P:hydrogen peroxide catabolic process"/>
    <property type="evidence" value="ECO:0007669"/>
    <property type="project" value="UniProtKB-KW"/>
</dbReference>
<feature type="compositionally biased region" description="Low complexity" evidence="17">
    <location>
        <begin position="220"/>
        <end position="230"/>
    </location>
</feature>
<sequence length="336" mass="37369">MDFMRKLSFSVFVLCVLISLKKENAETKKNLPTITWSPSSSASISAAPSISRQMFLSSKTKKLQEVGDSGSLEYDFYRESCPDAEKIIRSRVRRLYDVRSNIAPALLRLVFHDCFIEAGGPFYPLQTGRRDSTQTFGETAAFELPSPQDDLPKTIASFGSRGFDERETVSLLGAHSIGTINCKFIVSRLYNFDETDEPDPTLDTEFLNLLRSRCNDNHTSPSLSPSSADGSPPPSSVEDSLSFSSTQEPKVEMDYEGRESGGFGTLYYRRLLQARGILYVDQQLTAGEETETWVRAYASDVSLFRRDFAIAMMKLSNLGVLTAPTGQVRITCSKVS</sequence>
<evidence type="ECO:0000256" key="7">
    <source>
        <dbReference type="ARBA" id="ARBA00022617"/>
    </source>
</evidence>
<dbReference type="InterPro" id="IPR019793">
    <property type="entry name" value="Peroxidases_heam-ligand_BS"/>
</dbReference>
<dbReference type="Pfam" id="PF00141">
    <property type="entry name" value="peroxidase"/>
    <property type="match status" value="1"/>
</dbReference>
<evidence type="ECO:0000256" key="13">
    <source>
        <dbReference type="PIRSR" id="PIRSR600823-2"/>
    </source>
</evidence>
<keyword evidence="12 16" id="KW-0376">Hydrogen peroxide</keyword>
<keyword evidence="11 14" id="KW-0408">Iron</keyword>
<dbReference type="PANTHER" id="PTHR31517:SF59">
    <property type="entry name" value="PEROXIDASE"/>
    <property type="match status" value="1"/>
</dbReference>
<feature type="chain" id="PRO_5029949762" description="Peroxidase" evidence="16">
    <location>
        <begin position="26"/>
        <end position="336"/>
    </location>
</feature>
<evidence type="ECO:0000256" key="16">
    <source>
        <dbReference type="RuleBase" id="RU362060"/>
    </source>
</evidence>
<dbReference type="GO" id="GO:0005576">
    <property type="term" value="C:extracellular region"/>
    <property type="evidence" value="ECO:0007669"/>
    <property type="project" value="UniProtKB-SubCell"/>
</dbReference>
<keyword evidence="5 16" id="KW-0964">Secreted</keyword>
<feature type="domain" description="Plant heme peroxidase family profile" evidence="18">
    <location>
        <begin position="106"/>
        <end position="336"/>
    </location>
</feature>
<evidence type="ECO:0000256" key="10">
    <source>
        <dbReference type="ARBA" id="ARBA00023002"/>
    </source>
</evidence>
<dbReference type="EC" id="1.11.1.7" evidence="4 16"/>
<comment type="similarity">
    <text evidence="3">Belongs to the peroxidase family. Ascorbate peroxidase subfamily.</text>
</comment>
<keyword evidence="10 16" id="KW-0560">Oxidoreductase</keyword>
<protein>
    <recommendedName>
        <fullName evidence="4 16">Peroxidase</fullName>
        <ecNumber evidence="4 16">1.11.1.7</ecNumber>
    </recommendedName>
</protein>
<dbReference type="PROSITE" id="PS00435">
    <property type="entry name" value="PEROXIDASE_1"/>
    <property type="match status" value="1"/>
</dbReference>
<gene>
    <name evidence="19" type="ORF">Acr_23g0001800</name>
</gene>
<feature type="binding site" evidence="14">
    <location>
        <position position="254"/>
    </location>
    <ligand>
        <name>Ca(2+)</name>
        <dbReference type="ChEBI" id="CHEBI:29108"/>
        <label>2</label>
    </ligand>
</feature>
<evidence type="ECO:0000313" key="20">
    <source>
        <dbReference type="Proteomes" id="UP000585474"/>
    </source>
</evidence>
<dbReference type="EMBL" id="BJWL01000023">
    <property type="protein sequence ID" value="GFZ11795.1"/>
    <property type="molecule type" value="Genomic_DNA"/>
</dbReference>
<dbReference type="GO" id="GO:0006979">
    <property type="term" value="P:response to oxidative stress"/>
    <property type="evidence" value="ECO:0007669"/>
    <property type="project" value="UniProtKB-UniRule"/>
</dbReference>
<dbReference type="Gene3D" id="1.10.520.10">
    <property type="match status" value="2"/>
</dbReference>
<dbReference type="SUPFAM" id="SSF48113">
    <property type="entry name" value="Heme-dependent peroxidases"/>
    <property type="match status" value="1"/>
</dbReference>
<keyword evidence="16" id="KW-0732">Signal</keyword>
<name>A0A7J0GLX6_9ERIC</name>
<evidence type="ECO:0000256" key="17">
    <source>
        <dbReference type="SAM" id="MobiDB-lite"/>
    </source>
</evidence>
<accession>A0A7J0GLX6</accession>
<evidence type="ECO:0000256" key="1">
    <source>
        <dbReference type="ARBA" id="ARBA00000189"/>
    </source>
</evidence>
<dbReference type="Gene3D" id="1.10.420.10">
    <property type="entry name" value="Peroxidase, domain 2"/>
    <property type="match status" value="1"/>
</dbReference>
<comment type="function">
    <text evidence="2">Removal of H(2)O(2), oxidation of toxic reductants, biosynthesis and degradation of lignin, suberization, auxin catabolism, response to environmental stresses such as wounding, pathogen attack and oxidative stress. These functions might be dependent on each isozyme/isoform in each plant tissue.</text>
</comment>
<evidence type="ECO:0000256" key="3">
    <source>
        <dbReference type="ARBA" id="ARBA00006873"/>
    </source>
</evidence>
<dbReference type="PANTHER" id="PTHR31517">
    <property type="match status" value="1"/>
</dbReference>
<evidence type="ECO:0000256" key="11">
    <source>
        <dbReference type="ARBA" id="ARBA00023004"/>
    </source>
</evidence>
<keyword evidence="7 16" id="KW-0349">Heme</keyword>
<evidence type="ECO:0000256" key="9">
    <source>
        <dbReference type="ARBA" id="ARBA00022837"/>
    </source>
</evidence>
<dbReference type="InterPro" id="IPR010255">
    <property type="entry name" value="Haem_peroxidase_sf"/>
</dbReference>
<evidence type="ECO:0000256" key="2">
    <source>
        <dbReference type="ARBA" id="ARBA00002322"/>
    </source>
</evidence>
<keyword evidence="20" id="KW-1185">Reference proteome</keyword>
<evidence type="ECO:0000256" key="4">
    <source>
        <dbReference type="ARBA" id="ARBA00012313"/>
    </source>
</evidence>
<feature type="region of interest" description="Disordered" evidence="17">
    <location>
        <begin position="217"/>
        <end position="256"/>
    </location>
</feature>
<comment type="catalytic activity">
    <reaction evidence="1 16">
        <text>2 a phenolic donor + H2O2 = 2 a phenolic radical donor + 2 H2O</text>
        <dbReference type="Rhea" id="RHEA:56136"/>
        <dbReference type="ChEBI" id="CHEBI:15377"/>
        <dbReference type="ChEBI" id="CHEBI:16240"/>
        <dbReference type="ChEBI" id="CHEBI:139520"/>
        <dbReference type="ChEBI" id="CHEBI:139521"/>
        <dbReference type="EC" id="1.11.1.7"/>
    </reaction>
</comment>
<evidence type="ECO:0000256" key="6">
    <source>
        <dbReference type="ARBA" id="ARBA00022559"/>
    </source>
</evidence>
<evidence type="ECO:0000256" key="14">
    <source>
        <dbReference type="PIRSR" id="PIRSR600823-3"/>
    </source>
</evidence>
<evidence type="ECO:0000259" key="18">
    <source>
        <dbReference type="PROSITE" id="PS50873"/>
    </source>
</evidence>
<keyword evidence="8 14" id="KW-0479">Metal-binding</keyword>
<organism evidence="19 20">
    <name type="scientific">Actinidia rufa</name>
    <dbReference type="NCBI Taxonomy" id="165716"/>
    <lineage>
        <taxon>Eukaryota</taxon>
        <taxon>Viridiplantae</taxon>
        <taxon>Streptophyta</taxon>
        <taxon>Embryophyta</taxon>
        <taxon>Tracheophyta</taxon>
        <taxon>Spermatophyta</taxon>
        <taxon>Magnoliopsida</taxon>
        <taxon>eudicotyledons</taxon>
        <taxon>Gunneridae</taxon>
        <taxon>Pentapetalae</taxon>
        <taxon>asterids</taxon>
        <taxon>Ericales</taxon>
        <taxon>Actinidiaceae</taxon>
        <taxon>Actinidia</taxon>
    </lineage>
</organism>
<proteinExistence type="inferred from homology"/>
<dbReference type="OrthoDB" id="2113341at2759"/>
<dbReference type="PROSITE" id="PS50873">
    <property type="entry name" value="PEROXIDASE_4"/>
    <property type="match status" value="1"/>
</dbReference>
<evidence type="ECO:0000256" key="8">
    <source>
        <dbReference type="ARBA" id="ARBA00022723"/>
    </source>
</evidence>
<evidence type="ECO:0000313" key="19">
    <source>
        <dbReference type="EMBL" id="GFZ11795.1"/>
    </source>
</evidence>
<dbReference type="GO" id="GO:0020037">
    <property type="term" value="F:heme binding"/>
    <property type="evidence" value="ECO:0007669"/>
    <property type="project" value="UniProtKB-UniRule"/>
</dbReference>
<reference evidence="19 20" key="1">
    <citation type="submission" date="2019-07" db="EMBL/GenBank/DDBJ databases">
        <title>De Novo Assembly of kiwifruit Actinidia rufa.</title>
        <authorList>
            <person name="Sugita-Konishi S."/>
            <person name="Sato K."/>
            <person name="Mori E."/>
            <person name="Abe Y."/>
            <person name="Kisaki G."/>
            <person name="Hamano K."/>
            <person name="Suezawa K."/>
            <person name="Otani M."/>
            <person name="Fukuda T."/>
            <person name="Manabe T."/>
            <person name="Gomi K."/>
            <person name="Tabuchi M."/>
            <person name="Akimitsu K."/>
            <person name="Kataoka I."/>
        </authorList>
    </citation>
    <scope>NUCLEOTIDE SEQUENCE [LARGE SCALE GENOMIC DNA]</scope>
    <source>
        <strain evidence="20">cv. Fuchu</strain>
    </source>
</reference>
<evidence type="ECO:0000256" key="5">
    <source>
        <dbReference type="ARBA" id="ARBA00022525"/>
    </source>
</evidence>
<comment type="cofactor">
    <cofactor evidence="14 16">
        <name>Ca(2+)</name>
        <dbReference type="ChEBI" id="CHEBI:29108"/>
    </cofactor>
    <text evidence="14 16">Binds 2 calcium ions per subunit.</text>
</comment>
<dbReference type="PROSITE" id="PS00436">
    <property type="entry name" value="PEROXIDASE_2"/>
    <property type="match status" value="1"/>
</dbReference>
<evidence type="ECO:0000256" key="12">
    <source>
        <dbReference type="ARBA" id="ARBA00023324"/>
    </source>
</evidence>
<dbReference type="InterPro" id="IPR019794">
    <property type="entry name" value="Peroxidases_AS"/>
</dbReference>
<keyword evidence="15" id="KW-1015">Disulfide bond</keyword>